<reference evidence="1" key="1">
    <citation type="submission" date="2022-10" db="EMBL/GenBank/DDBJ databases">
        <title>The complete genomes of actinobacterial strains from the NBC collection.</title>
        <authorList>
            <person name="Joergensen T.S."/>
            <person name="Alvarez Arevalo M."/>
            <person name="Sterndorff E.B."/>
            <person name="Faurdal D."/>
            <person name="Vuksanovic O."/>
            <person name="Mourched A.-S."/>
            <person name="Charusanti P."/>
            <person name="Shaw S."/>
            <person name="Blin K."/>
            <person name="Weber T."/>
        </authorList>
    </citation>
    <scope>NUCLEOTIDE SEQUENCE</scope>
    <source>
        <strain evidence="1">NBC_01393</strain>
    </source>
</reference>
<proteinExistence type="predicted"/>
<protein>
    <submittedName>
        <fullName evidence="1">DUF6507 family protein</fullName>
    </submittedName>
</protein>
<dbReference type="InterPro" id="IPR045436">
    <property type="entry name" value="DUF6507"/>
</dbReference>
<dbReference type="EMBL" id="CP109546">
    <property type="protein sequence ID" value="WTZ12704.1"/>
    <property type="molecule type" value="Genomic_DNA"/>
</dbReference>
<evidence type="ECO:0000313" key="1">
    <source>
        <dbReference type="EMBL" id="WTZ12704.1"/>
    </source>
</evidence>
<accession>A0AAU3I8G1</accession>
<sequence length="130" mass="13016">MSGWDITPSGVGVVVSHVGDVMGVLDEILQAYSDDLEGAATSAGTLAPGGASGEGKGQAGLVAAALAEFVEGTASELQFIGVRMGKSVTGAVEATTAYASGDLEMAAEVQHRAASMVEPDMPTGWTMGRL</sequence>
<name>A0AAU3I8G1_9ACTN</name>
<dbReference type="Pfam" id="PF20117">
    <property type="entry name" value="DUF6507"/>
    <property type="match status" value="1"/>
</dbReference>
<gene>
    <name evidence="1" type="ORF">OG699_34845</name>
</gene>
<dbReference type="AlphaFoldDB" id="A0AAU3I8G1"/>
<organism evidence="1">
    <name type="scientific">Streptomyces sp. NBC_01393</name>
    <dbReference type="NCBI Taxonomy" id="2903851"/>
    <lineage>
        <taxon>Bacteria</taxon>
        <taxon>Bacillati</taxon>
        <taxon>Actinomycetota</taxon>
        <taxon>Actinomycetes</taxon>
        <taxon>Kitasatosporales</taxon>
        <taxon>Streptomycetaceae</taxon>
        <taxon>Streptomyces</taxon>
    </lineage>
</organism>